<dbReference type="AlphaFoldDB" id="A0A177MYQ2"/>
<proteinExistence type="predicted"/>
<organism evidence="2 3">
    <name type="scientific">Methylomonas methanica</name>
    <dbReference type="NCBI Taxonomy" id="421"/>
    <lineage>
        <taxon>Bacteria</taxon>
        <taxon>Pseudomonadati</taxon>
        <taxon>Pseudomonadota</taxon>
        <taxon>Gammaproteobacteria</taxon>
        <taxon>Methylococcales</taxon>
        <taxon>Methylococcaceae</taxon>
        <taxon>Methylomonas</taxon>
    </lineage>
</organism>
<keyword evidence="1" id="KW-0472">Membrane</keyword>
<keyword evidence="1" id="KW-1133">Transmembrane helix</keyword>
<keyword evidence="1" id="KW-0812">Transmembrane</keyword>
<dbReference type="EMBL" id="LUUG01000003">
    <property type="protein sequence ID" value="OAI10827.1"/>
    <property type="molecule type" value="Genomic_DNA"/>
</dbReference>
<protein>
    <submittedName>
        <fullName evidence="2">Uncharacterized protein</fullName>
    </submittedName>
</protein>
<sequence length="113" mass="12570">MNIDDILKITFILTAYATGIVGTFGERGNSYRVCLTVTLASLCGIGLFEEGLMGLGLVLIYSLVLHPVVLMLISRLMFRQMWLPIRAKFPGEPRNPPVTHLTFTGAIRFIWGN</sequence>
<feature type="transmembrane region" description="Helical" evidence="1">
    <location>
        <begin position="54"/>
        <end position="78"/>
    </location>
</feature>
<dbReference type="RefSeq" id="WP_064006591.1">
    <property type="nucleotide sequence ID" value="NZ_LUUG01000003.1"/>
</dbReference>
<evidence type="ECO:0000313" key="2">
    <source>
        <dbReference type="EMBL" id="OAI10827.1"/>
    </source>
</evidence>
<evidence type="ECO:0000313" key="3">
    <source>
        <dbReference type="Proteomes" id="UP000078090"/>
    </source>
</evidence>
<name>A0A177MYQ2_METMH</name>
<reference evidence="2 3" key="1">
    <citation type="submission" date="2016-03" db="EMBL/GenBank/DDBJ databases">
        <authorList>
            <person name="Ploux O."/>
        </authorList>
    </citation>
    <scope>NUCLEOTIDE SEQUENCE [LARGE SCALE GENOMIC DNA]</scope>
    <source>
        <strain evidence="2 3">R-45363</strain>
    </source>
</reference>
<gene>
    <name evidence="2" type="ORF">A1332_23600</name>
</gene>
<feature type="transmembrane region" description="Helical" evidence="1">
    <location>
        <begin position="6"/>
        <end position="24"/>
    </location>
</feature>
<accession>A0A177MYQ2</accession>
<dbReference type="Proteomes" id="UP000078090">
    <property type="component" value="Unassembled WGS sequence"/>
</dbReference>
<comment type="caution">
    <text evidence="2">The sequence shown here is derived from an EMBL/GenBank/DDBJ whole genome shotgun (WGS) entry which is preliminary data.</text>
</comment>
<evidence type="ECO:0000256" key="1">
    <source>
        <dbReference type="SAM" id="Phobius"/>
    </source>
</evidence>